<dbReference type="PANTHER" id="PTHR11961">
    <property type="entry name" value="CYTOCHROME C"/>
    <property type="match status" value="1"/>
</dbReference>
<evidence type="ECO:0000256" key="4">
    <source>
        <dbReference type="ARBA" id="ARBA00022982"/>
    </source>
</evidence>
<evidence type="ECO:0000256" key="1">
    <source>
        <dbReference type="ARBA" id="ARBA00022448"/>
    </source>
</evidence>
<dbReference type="PROSITE" id="PS51007">
    <property type="entry name" value="CYTC"/>
    <property type="match status" value="1"/>
</dbReference>
<dbReference type="InterPro" id="IPR036909">
    <property type="entry name" value="Cyt_c-like_dom_sf"/>
</dbReference>
<evidence type="ECO:0000259" key="9">
    <source>
        <dbReference type="PROSITE" id="PS51007"/>
    </source>
</evidence>
<dbReference type="InterPro" id="IPR002327">
    <property type="entry name" value="Cyt_c_1A/1B"/>
</dbReference>
<feature type="chain" id="PRO_5046548136" evidence="8">
    <location>
        <begin position="19"/>
        <end position="140"/>
    </location>
</feature>
<keyword evidence="2 6" id="KW-0349">Heme</keyword>
<dbReference type="SUPFAM" id="SSF46626">
    <property type="entry name" value="Cytochrome c"/>
    <property type="match status" value="1"/>
</dbReference>
<evidence type="ECO:0000313" key="11">
    <source>
        <dbReference type="Proteomes" id="UP001222770"/>
    </source>
</evidence>
<name>A0ABT6CG46_9SPHN</name>
<dbReference type="EMBL" id="JAROCY010000005">
    <property type="protein sequence ID" value="MDF8332900.1"/>
    <property type="molecule type" value="Genomic_DNA"/>
</dbReference>
<dbReference type="Pfam" id="PF00034">
    <property type="entry name" value="Cytochrom_C"/>
    <property type="match status" value="1"/>
</dbReference>
<keyword evidence="1" id="KW-0813">Transport</keyword>
<proteinExistence type="predicted"/>
<reference evidence="10 11" key="1">
    <citation type="submission" date="2023-03" db="EMBL/GenBank/DDBJ databases">
        <title>Novosphingobium cyanobacteriorum sp. nov., isolated from a eutrophic reservoir during the Microcystis bloom period.</title>
        <authorList>
            <person name="Kang M."/>
            <person name="Le V."/>
            <person name="Ko S.-R."/>
            <person name="Lee S.-A."/>
            <person name="Ahn C.-Y."/>
        </authorList>
    </citation>
    <scope>NUCLEOTIDE SEQUENCE [LARGE SCALE GENOMIC DNA]</scope>
    <source>
        <strain evidence="10 11">HBC54</strain>
    </source>
</reference>
<keyword evidence="3 6" id="KW-0479">Metal-binding</keyword>
<sequence>MTKRMRFALAGFLISALAACGESGTGQGEETGQSAGSTPTAAANAAPPAFGICKSCHAIEPGKTLIGPSLAGIYGAKAGDMQGYQASPALKAANLTWDEATLDKWLANPMALVPGTRMTYAGQTDPAKRQQIIAYLKTLK</sequence>
<evidence type="ECO:0000256" key="6">
    <source>
        <dbReference type="PROSITE-ProRule" id="PRU00433"/>
    </source>
</evidence>
<evidence type="ECO:0000256" key="2">
    <source>
        <dbReference type="ARBA" id="ARBA00022617"/>
    </source>
</evidence>
<evidence type="ECO:0000256" key="7">
    <source>
        <dbReference type="SAM" id="MobiDB-lite"/>
    </source>
</evidence>
<gene>
    <name evidence="10" type="ORF">POM99_06795</name>
</gene>
<dbReference type="Proteomes" id="UP001222770">
    <property type="component" value="Unassembled WGS sequence"/>
</dbReference>
<dbReference type="Gene3D" id="1.10.760.10">
    <property type="entry name" value="Cytochrome c-like domain"/>
    <property type="match status" value="1"/>
</dbReference>
<evidence type="ECO:0000256" key="5">
    <source>
        <dbReference type="ARBA" id="ARBA00023004"/>
    </source>
</evidence>
<feature type="domain" description="Cytochrome c" evidence="9">
    <location>
        <begin position="41"/>
        <end position="140"/>
    </location>
</feature>
<keyword evidence="11" id="KW-1185">Reference proteome</keyword>
<dbReference type="InterPro" id="IPR009056">
    <property type="entry name" value="Cyt_c-like_dom"/>
</dbReference>
<accession>A0ABT6CG46</accession>
<dbReference type="PRINTS" id="PR00604">
    <property type="entry name" value="CYTCHRMECIAB"/>
</dbReference>
<feature type="signal peptide" evidence="8">
    <location>
        <begin position="1"/>
        <end position="18"/>
    </location>
</feature>
<protein>
    <submittedName>
        <fullName evidence="10">C-type cytochrome</fullName>
    </submittedName>
</protein>
<evidence type="ECO:0000256" key="3">
    <source>
        <dbReference type="ARBA" id="ARBA00022723"/>
    </source>
</evidence>
<organism evidence="10 11">
    <name type="scientific">Novosphingobium cyanobacteriorum</name>
    <dbReference type="NCBI Taxonomy" id="3024215"/>
    <lineage>
        <taxon>Bacteria</taxon>
        <taxon>Pseudomonadati</taxon>
        <taxon>Pseudomonadota</taxon>
        <taxon>Alphaproteobacteria</taxon>
        <taxon>Sphingomonadales</taxon>
        <taxon>Sphingomonadaceae</taxon>
        <taxon>Novosphingobium</taxon>
    </lineage>
</organism>
<dbReference type="PROSITE" id="PS51257">
    <property type="entry name" value="PROKAR_LIPOPROTEIN"/>
    <property type="match status" value="1"/>
</dbReference>
<comment type="caution">
    <text evidence="10">The sequence shown here is derived from an EMBL/GenBank/DDBJ whole genome shotgun (WGS) entry which is preliminary data.</text>
</comment>
<feature type="region of interest" description="Disordered" evidence="7">
    <location>
        <begin position="24"/>
        <end position="43"/>
    </location>
</feature>
<evidence type="ECO:0000256" key="8">
    <source>
        <dbReference type="SAM" id="SignalP"/>
    </source>
</evidence>
<dbReference type="RefSeq" id="WP_277276104.1">
    <property type="nucleotide sequence ID" value="NZ_JAROCY010000005.1"/>
</dbReference>
<keyword evidence="5 6" id="KW-0408">Iron</keyword>
<keyword evidence="8" id="KW-0732">Signal</keyword>
<evidence type="ECO:0000313" key="10">
    <source>
        <dbReference type="EMBL" id="MDF8332900.1"/>
    </source>
</evidence>
<feature type="compositionally biased region" description="Low complexity" evidence="7">
    <location>
        <begin position="30"/>
        <end position="43"/>
    </location>
</feature>
<keyword evidence="4" id="KW-0249">Electron transport</keyword>